<evidence type="ECO:0000256" key="5">
    <source>
        <dbReference type="ARBA" id="ARBA00022676"/>
    </source>
</evidence>
<dbReference type="Pfam" id="PF08323">
    <property type="entry name" value="Glyco_transf_5"/>
    <property type="match status" value="1"/>
</dbReference>
<sequence>MEILHISAECYPVAKVGGLADVVGALPKYQVAAGEIAKVVIPAYRLPFFFDHHFETVHQGGIWIGNQWFHFNVLKESTNVLGFDLYLVDIPGLLDHGQVYGLYNDMERFLGFQVAVLDWVNEWKHLPDVLHCHDHHTGLIPFLAQYAYKYSHLKNIPSVLTIHNAQYQGQFGWDRIYMLPSFDLWKSGLLDWGGAINPLAAGIKCAWKVNTVSPGYMQELLEQANGLEELLRMESRKCSGILNGIDTEVWNPATDTYLYSHFSMKKDLVTGKAANKAELCEAYNLDQELPLFVFIGRLVNDKGADLLPGIIYKALQDHEGELNFMVLGSGDDSIAYHLDQLKHIYPRGYCFYKGYNEALSHQLYAGADFLLMPSRVEPCGLNQMYALRYGTMPLVRKTGGLKDTVIDIGDKGAGITFLHPSVWDVSYAIKRALEVYKDDKLFQNYRVKMMSIDHSWNQAAKEYINLYSSLKY</sequence>
<dbReference type="Pfam" id="PF00534">
    <property type="entry name" value="Glycos_transf_1"/>
    <property type="match status" value="1"/>
</dbReference>
<evidence type="ECO:0000256" key="4">
    <source>
        <dbReference type="ARBA" id="ARBA00010281"/>
    </source>
</evidence>
<organism evidence="11 12">
    <name type="scientific">Chitinophaga caeni</name>
    <dbReference type="NCBI Taxonomy" id="2029983"/>
    <lineage>
        <taxon>Bacteria</taxon>
        <taxon>Pseudomonadati</taxon>
        <taxon>Bacteroidota</taxon>
        <taxon>Chitinophagia</taxon>
        <taxon>Chitinophagales</taxon>
        <taxon>Chitinophagaceae</taxon>
        <taxon>Chitinophaga</taxon>
    </lineage>
</organism>
<dbReference type="InterPro" id="IPR013534">
    <property type="entry name" value="Starch_synth_cat_dom"/>
</dbReference>
<keyword evidence="12" id="KW-1185">Reference proteome</keyword>
<evidence type="ECO:0000256" key="3">
    <source>
        <dbReference type="ARBA" id="ARBA00004964"/>
    </source>
</evidence>
<reference evidence="11 12" key="1">
    <citation type="submission" date="2017-10" db="EMBL/GenBank/DDBJ databases">
        <title>Paenichitinophaga pekingensis gen. nov., sp. nov., isolated from activated sludge.</title>
        <authorList>
            <person name="Jin D."/>
            <person name="Kong X."/>
            <person name="Deng Y."/>
            <person name="Bai Z."/>
        </authorList>
    </citation>
    <scope>NUCLEOTIDE SEQUENCE [LARGE SCALE GENOMIC DNA]</scope>
    <source>
        <strain evidence="11 12">13</strain>
    </source>
</reference>
<dbReference type="GO" id="GO:0009011">
    <property type="term" value="F:alpha-1,4-glucan glucosyltransferase (ADP-glucose donor) activity"/>
    <property type="evidence" value="ECO:0007669"/>
    <property type="project" value="UniProtKB-UniRule"/>
</dbReference>
<dbReference type="Proteomes" id="UP000220133">
    <property type="component" value="Chromosome"/>
</dbReference>
<keyword evidence="6 8" id="KW-0808">Transferase</keyword>
<dbReference type="InterPro" id="IPR011835">
    <property type="entry name" value="GS/SS"/>
</dbReference>
<gene>
    <name evidence="8" type="primary">glgA</name>
    <name evidence="11" type="ORF">COR50_18680</name>
</gene>
<dbReference type="HAMAP" id="MF_00484">
    <property type="entry name" value="Glycogen_synth"/>
    <property type="match status" value="1"/>
</dbReference>
<dbReference type="InterPro" id="IPR001296">
    <property type="entry name" value="Glyco_trans_1"/>
</dbReference>
<comment type="similarity">
    <text evidence="4 8">Belongs to the glycosyltransferase 1 family. Bacterial/plant glycogen synthase subfamily.</text>
</comment>
<proteinExistence type="inferred from homology"/>
<dbReference type="KEGG" id="cbae:COR50_18680"/>
<dbReference type="CDD" id="cd03791">
    <property type="entry name" value="GT5_Glycogen_synthase_DULL1-like"/>
    <property type="match status" value="1"/>
</dbReference>
<accession>A0A291QYT3</accession>
<name>A0A291QYT3_9BACT</name>
<dbReference type="NCBIfam" id="TIGR02095">
    <property type="entry name" value="glgA"/>
    <property type="match status" value="1"/>
</dbReference>
<feature type="domain" description="Starch synthase catalytic" evidence="10">
    <location>
        <begin position="3"/>
        <end position="232"/>
    </location>
</feature>
<dbReference type="PANTHER" id="PTHR45825:SF11">
    <property type="entry name" value="ALPHA AMYLASE DOMAIN-CONTAINING PROTEIN"/>
    <property type="match status" value="1"/>
</dbReference>
<keyword evidence="5 8" id="KW-0328">Glycosyltransferase</keyword>
<feature type="binding site" evidence="8">
    <location>
        <position position="15"/>
    </location>
    <ligand>
        <name>ADP-alpha-D-glucose</name>
        <dbReference type="ChEBI" id="CHEBI:57498"/>
    </ligand>
</feature>
<dbReference type="AlphaFoldDB" id="A0A291QYT3"/>
<feature type="domain" description="Glycosyl transferase family 1" evidence="9">
    <location>
        <begin position="281"/>
        <end position="439"/>
    </location>
</feature>
<dbReference type="EMBL" id="CP023777">
    <property type="protein sequence ID" value="ATL49032.1"/>
    <property type="molecule type" value="Genomic_DNA"/>
</dbReference>
<comment type="function">
    <text evidence="2 8">Synthesizes alpha-1,4-glucan chains using ADP-glucose.</text>
</comment>
<protein>
    <recommendedName>
        <fullName evidence="8">Glycogen synthase</fullName>
        <ecNumber evidence="8">2.4.1.21</ecNumber>
    </recommendedName>
    <alternativeName>
        <fullName evidence="8">Starch [bacterial glycogen] synthase</fullName>
    </alternativeName>
</protein>
<dbReference type="Gene3D" id="3.40.50.2000">
    <property type="entry name" value="Glycogen Phosphorylase B"/>
    <property type="match status" value="2"/>
</dbReference>
<evidence type="ECO:0000256" key="1">
    <source>
        <dbReference type="ARBA" id="ARBA00001478"/>
    </source>
</evidence>
<evidence type="ECO:0000313" key="12">
    <source>
        <dbReference type="Proteomes" id="UP000220133"/>
    </source>
</evidence>
<evidence type="ECO:0000259" key="9">
    <source>
        <dbReference type="Pfam" id="PF00534"/>
    </source>
</evidence>
<dbReference type="GO" id="GO:0005978">
    <property type="term" value="P:glycogen biosynthetic process"/>
    <property type="evidence" value="ECO:0007669"/>
    <property type="project" value="UniProtKB-UniRule"/>
</dbReference>
<dbReference type="OrthoDB" id="9808590at2"/>
<evidence type="ECO:0000256" key="6">
    <source>
        <dbReference type="ARBA" id="ARBA00022679"/>
    </source>
</evidence>
<dbReference type="PANTHER" id="PTHR45825">
    <property type="entry name" value="GRANULE-BOUND STARCH SYNTHASE 1, CHLOROPLASTIC/AMYLOPLASTIC"/>
    <property type="match status" value="1"/>
</dbReference>
<dbReference type="SUPFAM" id="SSF53756">
    <property type="entry name" value="UDP-Glycosyltransferase/glycogen phosphorylase"/>
    <property type="match status" value="1"/>
</dbReference>
<comment type="pathway">
    <text evidence="3 8">Glycan biosynthesis; glycogen biosynthesis.</text>
</comment>
<keyword evidence="7 8" id="KW-0320">Glycogen biosynthesis</keyword>
<dbReference type="EC" id="2.4.1.21" evidence="8"/>
<evidence type="ECO:0000256" key="8">
    <source>
        <dbReference type="HAMAP-Rule" id="MF_00484"/>
    </source>
</evidence>
<dbReference type="GO" id="GO:0004373">
    <property type="term" value="F:alpha-1,4-glucan glucosyltransferase (UDP-glucose donor) activity"/>
    <property type="evidence" value="ECO:0007669"/>
    <property type="project" value="InterPro"/>
</dbReference>
<evidence type="ECO:0000256" key="7">
    <source>
        <dbReference type="ARBA" id="ARBA00023056"/>
    </source>
</evidence>
<dbReference type="RefSeq" id="WP_098195400.1">
    <property type="nucleotide sequence ID" value="NZ_CP023777.1"/>
</dbReference>
<evidence type="ECO:0000256" key="2">
    <source>
        <dbReference type="ARBA" id="ARBA00002764"/>
    </source>
</evidence>
<evidence type="ECO:0000259" key="10">
    <source>
        <dbReference type="Pfam" id="PF08323"/>
    </source>
</evidence>
<comment type="catalytic activity">
    <reaction evidence="1 8">
        <text>[(1-&gt;4)-alpha-D-glucosyl](n) + ADP-alpha-D-glucose = [(1-&gt;4)-alpha-D-glucosyl](n+1) + ADP + H(+)</text>
        <dbReference type="Rhea" id="RHEA:18189"/>
        <dbReference type="Rhea" id="RHEA-COMP:9584"/>
        <dbReference type="Rhea" id="RHEA-COMP:9587"/>
        <dbReference type="ChEBI" id="CHEBI:15378"/>
        <dbReference type="ChEBI" id="CHEBI:15444"/>
        <dbReference type="ChEBI" id="CHEBI:57498"/>
        <dbReference type="ChEBI" id="CHEBI:456216"/>
        <dbReference type="EC" id="2.4.1.21"/>
    </reaction>
</comment>
<dbReference type="UniPathway" id="UPA00164"/>
<evidence type="ECO:0000313" key="11">
    <source>
        <dbReference type="EMBL" id="ATL49032.1"/>
    </source>
</evidence>